<protein>
    <submittedName>
        <fullName evidence="1">Uncharacterized protein</fullName>
    </submittedName>
</protein>
<proteinExistence type="predicted"/>
<dbReference type="EMBL" id="BARV01004788">
    <property type="protein sequence ID" value="GAI07269.1"/>
    <property type="molecule type" value="Genomic_DNA"/>
</dbReference>
<evidence type="ECO:0000313" key="1">
    <source>
        <dbReference type="EMBL" id="GAI07269.1"/>
    </source>
</evidence>
<comment type="caution">
    <text evidence="1">The sequence shown here is derived from an EMBL/GenBank/DDBJ whole genome shotgun (WGS) entry which is preliminary data.</text>
</comment>
<organism evidence="1">
    <name type="scientific">marine sediment metagenome</name>
    <dbReference type="NCBI Taxonomy" id="412755"/>
    <lineage>
        <taxon>unclassified sequences</taxon>
        <taxon>metagenomes</taxon>
        <taxon>ecological metagenomes</taxon>
    </lineage>
</organism>
<sequence>MHIPEAIIWLEYRLEYRLEYQLEYRLECYRNNAGTTLERRQGFARHLPGKRHRKA</sequence>
<reference evidence="1" key="1">
    <citation type="journal article" date="2014" name="Front. Microbiol.">
        <title>High frequency of phylogenetically diverse reductive dehalogenase-homologous genes in deep subseafloor sedimentary metagenomes.</title>
        <authorList>
            <person name="Kawai M."/>
            <person name="Futagami T."/>
            <person name="Toyoda A."/>
            <person name="Takaki Y."/>
            <person name="Nishi S."/>
            <person name="Hori S."/>
            <person name="Arai W."/>
            <person name="Tsubouchi T."/>
            <person name="Morono Y."/>
            <person name="Uchiyama I."/>
            <person name="Ito T."/>
            <person name="Fujiyama A."/>
            <person name="Inagaki F."/>
            <person name="Takami H."/>
        </authorList>
    </citation>
    <scope>NUCLEOTIDE SEQUENCE</scope>
    <source>
        <strain evidence="1">Expedition CK06-06</strain>
    </source>
</reference>
<dbReference type="AlphaFoldDB" id="X1MLL0"/>
<feature type="non-terminal residue" evidence="1">
    <location>
        <position position="55"/>
    </location>
</feature>
<gene>
    <name evidence="1" type="ORF">S06H3_10367</name>
</gene>
<name>X1MLL0_9ZZZZ</name>
<accession>X1MLL0</accession>